<dbReference type="Pfam" id="PF00462">
    <property type="entry name" value="Glutaredoxin"/>
    <property type="match status" value="1"/>
</dbReference>
<dbReference type="OrthoDB" id="9795531at2"/>
<evidence type="ECO:0000313" key="3">
    <source>
        <dbReference type="Proteomes" id="UP000321306"/>
    </source>
</evidence>
<evidence type="ECO:0000259" key="1">
    <source>
        <dbReference type="Pfam" id="PF00462"/>
    </source>
</evidence>
<sequence>MDTPVTVYTTPHCPSCHAVKTYLTQKGIAFTEKDVTQSEAALQEMKGISGVRIAPVTQIGDEAFYGDFPVQRPHIDQALKKLGLL</sequence>
<dbReference type="Gene3D" id="3.40.30.10">
    <property type="entry name" value="Glutaredoxin"/>
    <property type="match status" value="1"/>
</dbReference>
<proteinExistence type="predicted"/>
<evidence type="ECO:0000313" key="2">
    <source>
        <dbReference type="EMBL" id="GEM49546.1"/>
    </source>
</evidence>
<dbReference type="InterPro" id="IPR051548">
    <property type="entry name" value="Grx-like_ET"/>
</dbReference>
<dbReference type="CDD" id="cd02976">
    <property type="entry name" value="NrdH"/>
    <property type="match status" value="1"/>
</dbReference>
<protein>
    <submittedName>
        <fullName evidence="2">NrdH-redoxin</fullName>
    </submittedName>
</protein>
<name>A0A511NAH8_DEIC1</name>
<dbReference type="PANTHER" id="PTHR34386">
    <property type="entry name" value="GLUTAREDOXIN"/>
    <property type="match status" value="1"/>
</dbReference>
<reference evidence="2 3" key="1">
    <citation type="submission" date="2019-07" db="EMBL/GenBank/DDBJ databases">
        <title>Whole genome shotgun sequence of Deinococcus cellulosilyticus NBRC 106333.</title>
        <authorList>
            <person name="Hosoyama A."/>
            <person name="Uohara A."/>
            <person name="Ohji S."/>
            <person name="Ichikawa N."/>
        </authorList>
    </citation>
    <scope>NUCLEOTIDE SEQUENCE [LARGE SCALE GENOMIC DNA]</scope>
    <source>
        <strain evidence="2 3">NBRC 106333</strain>
    </source>
</reference>
<dbReference type="InterPro" id="IPR002109">
    <property type="entry name" value="Glutaredoxin"/>
</dbReference>
<dbReference type="InterPro" id="IPR036249">
    <property type="entry name" value="Thioredoxin-like_sf"/>
</dbReference>
<comment type="caution">
    <text evidence="2">The sequence shown here is derived from an EMBL/GenBank/DDBJ whole genome shotgun (WGS) entry which is preliminary data.</text>
</comment>
<gene>
    <name evidence="2" type="ORF">DC3_51810</name>
</gene>
<accession>A0A511NAH8</accession>
<dbReference type="Proteomes" id="UP000321306">
    <property type="component" value="Unassembled WGS sequence"/>
</dbReference>
<organism evidence="2 3">
    <name type="scientific">Deinococcus cellulosilyticus (strain DSM 18568 / NBRC 106333 / KACC 11606 / 5516J-15)</name>
    <dbReference type="NCBI Taxonomy" id="1223518"/>
    <lineage>
        <taxon>Bacteria</taxon>
        <taxon>Thermotogati</taxon>
        <taxon>Deinococcota</taxon>
        <taxon>Deinococci</taxon>
        <taxon>Deinococcales</taxon>
        <taxon>Deinococcaceae</taxon>
        <taxon>Deinococcus</taxon>
    </lineage>
</organism>
<dbReference type="RefSeq" id="WP_146890300.1">
    <property type="nucleotide sequence ID" value="NZ_BJXB01000037.1"/>
</dbReference>
<dbReference type="EMBL" id="BJXB01000037">
    <property type="protein sequence ID" value="GEM49546.1"/>
    <property type="molecule type" value="Genomic_DNA"/>
</dbReference>
<keyword evidence="3" id="KW-1185">Reference proteome</keyword>
<feature type="domain" description="Glutaredoxin" evidence="1">
    <location>
        <begin position="5"/>
        <end position="62"/>
    </location>
</feature>
<dbReference type="AlphaFoldDB" id="A0A511NAH8"/>
<dbReference type="SUPFAM" id="SSF52833">
    <property type="entry name" value="Thioredoxin-like"/>
    <property type="match status" value="1"/>
</dbReference>
<dbReference type="GO" id="GO:0045454">
    <property type="term" value="P:cell redox homeostasis"/>
    <property type="evidence" value="ECO:0007669"/>
    <property type="project" value="TreeGrafter"/>
</dbReference>
<dbReference type="GO" id="GO:0009055">
    <property type="term" value="F:electron transfer activity"/>
    <property type="evidence" value="ECO:0007669"/>
    <property type="project" value="TreeGrafter"/>
</dbReference>
<dbReference type="PROSITE" id="PS51354">
    <property type="entry name" value="GLUTAREDOXIN_2"/>
    <property type="match status" value="1"/>
</dbReference>
<dbReference type="PANTHER" id="PTHR34386:SF1">
    <property type="entry name" value="GLUTAREDOXIN-LIKE PROTEIN NRDH"/>
    <property type="match status" value="1"/>
</dbReference>